<comment type="caution">
    <text evidence="1">The sequence shown here is derived from an EMBL/GenBank/DDBJ whole genome shotgun (WGS) entry which is preliminary data.</text>
</comment>
<evidence type="ECO:0000313" key="1">
    <source>
        <dbReference type="EMBL" id="EMI55823.1"/>
    </source>
</evidence>
<dbReference type="Proteomes" id="UP000011885">
    <property type="component" value="Unassembled WGS sequence"/>
</dbReference>
<proteinExistence type="predicted"/>
<accession>M5UIH1</accession>
<dbReference type="AlphaFoldDB" id="M5UIH1"/>
<protein>
    <submittedName>
        <fullName evidence="1">Uncharacterized protein</fullName>
    </submittedName>
</protein>
<reference evidence="1 2" key="1">
    <citation type="journal article" date="2013" name="Mar. Genomics">
        <title>Expression of sulfatases in Rhodopirellula baltica and the diversity of sulfatases in the genus Rhodopirellula.</title>
        <authorList>
            <person name="Wegner C.E."/>
            <person name="Richter-Heitmann T."/>
            <person name="Klindworth A."/>
            <person name="Klockow C."/>
            <person name="Richter M."/>
            <person name="Achstetter T."/>
            <person name="Glockner F.O."/>
            <person name="Harder J."/>
        </authorList>
    </citation>
    <scope>NUCLEOTIDE SEQUENCE [LARGE SCALE GENOMIC DNA]</scope>
    <source>
        <strain evidence="1 2">SM41</strain>
    </source>
</reference>
<organism evidence="1 2">
    <name type="scientific">Rhodopirellula sallentina SM41</name>
    <dbReference type="NCBI Taxonomy" id="1263870"/>
    <lineage>
        <taxon>Bacteria</taxon>
        <taxon>Pseudomonadati</taxon>
        <taxon>Planctomycetota</taxon>
        <taxon>Planctomycetia</taxon>
        <taxon>Pirellulales</taxon>
        <taxon>Pirellulaceae</taxon>
        <taxon>Rhodopirellula</taxon>
    </lineage>
</organism>
<name>M5UIH1_9BACT</name>
<sequence>MTADTVAGLPAFSRIETGNVGDDVPSFTYTAFLKSPDAWFVVRYNLNSDCTFLPDSVRNYIATFDVNPTDG</sequence>
<keyword evidence="2" id="KW-1185">Reference proteome</keyword>
<evidence type="ECO:0000313" key="2">
    <source>
        <dbReference type="Proteomes" id="UP000011885"/>
    </source>
</evidence>
<dbReference type="PATRIC" id="fig|1263870.3.peg.2919"/>
<dbReference type="EMBL" id="ANOH01000195">
    <property type="protein sequence ID" value="EMI55823.1"/>
    <property type="molecule type" value="Genomic_DNA"/>
</dbReference>
<gene>
    <name evidence="1" type="ORF">RSSM_02747</name>
</gene>